<dbReference type="Proteomes" id="UP000314985">
    <property type="component" value="Chromosome 6"/>
</dbReference>
<organism evidence="1 2">
    <name type="scientific">Sus scrofa</name>
    <name type="common">Pig</name>
    <dbReference type="NCBI Taxonomy" id="9823"/>
    <lineage>
        <taxon>Eukaryota</taxon>
        <taxon>Metazoa</taxon>
        <taxon>Chordata</taxon>
        <taxon>Craniata</taxon>
        <taxon>Vertebrata</taxon>
        <taxon>Euteleostomi</taxon>
        <taxon>Mammalia</taxon>
        <taxon>Eutheria</taxon>
        <taxon>Laurasiatheria</taxon>
        <taxon>Artiodactyla</taxon>
        <taxon>Suina</taxon>
        <taxon>Suidae</taxon>
        <taxon>Sus</taxon>
    </lineage>
</organism>
<name>A0A4X1TAG3_PIG</name>
<reference evidence="1" key="2">
    <citation type="submission" date="2025-05" db="UniProtKB">
        <authorList>
            <consortium name="Ensembl"/>
        </authorList>
    </citation>
    <scope>IDENTIFICATION</scope>
</reference>
<dbReference type="Ensembl" id="ENSSSCT00060044448.1">
    <property type="protein sequence ID" value="ENSSSCP00060018957.1"/>
    <property type="gene ID" value="ENSSSCG00060032828.1"/>
</dbReference>
<dbReference type="Proteomes" id="UP000694723">
    <property type="component" value="Unplaced"/>
</dbReference>
<evidence type="ECO:0000313" key="1">
    <source>
        <dbReference type="Ensembl" id="ENSSSCP00070012408.1"/>
    </source>
</evidence>
<dbReference type="ExpressionAtlas" id="A0A4X1TAG3">
    <property type="expression patterns" value="baseline"/>
</dbReference>
<sequence>FLVEEPRGLTSSCRSKTMARQTITFLSQMSPYWSKEKSPGW</sequence>
<accession>A0A4X1TAG3</accession>
<reference evidence="1 2" key="1">
    <citation type="submission" date="2017-08" db="EMBL/GenBank/DDBJ databases">
        <title>USMARCv1.0.</title>
        <authorList>
            <person name="Hannum G.I."/>
            <person name="Koren S."/>
            <person name="Schroeder S.G."/>
            <person name="Chin S.C."/>
            <person name="Nonneman D.J."/>
            <person name="Becker S.A."/>
            <person name="Rosen B.D."/>
            <person name="Bickhart D.M."/>
            <person name="Putnam N.H."/>
            <person name="Green R.E."/>
            <person name="Tuggle C.K."/>
            <person name="Liu H."/>
            <person name="Rohrer G.A."/>
            <person name="Warr A."/>
            <person name="Hall R."/>
            <person name="Kim K."/>
            <person name="Hume D.A."/>
            <person name="Talbot R."/>
            <person name="Chow W."/>
            <person name="Howe K."/>
            <person name="Schwartz A.S."/>
            <person name="Watson M."/>
            <person name="Archibald A.L."/>
            <person name="Phillippy A.M."/>
            <person name="Smith T.P.L."/>
        </authorList>
    </citation>
    <scope>NUCLEOTIDE SEQUENCE [LARGE SCALE GENOMIC DNA]</scope>
</reference>
<proteinExistence type="predicted"/>
<dbReference type="AlphaFoldDB" id="A0A4X1TAG3"/>
<evidence type="ECO:0000313" key="2">
    <source>
        <dbReference type="Proteomes" id="UP000314985"/>
    </source>
</evidence>
<protein>
    <submittedName>
        <fullName evidence="1">Uncharacterized protein</fullName>
    </submittedName>
</protein>
<dbReference type="Ensembl" id="ENSSSCT00070014997.1">
    <property type="protein sequence ID" value="ENSSSCP00070012408.1"/>
    <property type="gene ID" value="ENSSSCG00070007761.1"/>
</dbReference>